<evidence type="ECO:0000259" key="2">
    <source>
        <dbReference type="Pfam" id="PF01458"/>
    </source>
</evidence>
<evidence type="ECO:0000256" key="1">
    <source>
        <dbReference type="ARBA" id="ARBA00043967"/>
    </source>
</evidence>
<accession>A0A288QX30</accession>
<dbReference type="EMBL" id="QRAS01000001">
    <property type="protein sequence ID" value="RDL12266.1"/>
    <property type="molecule type" value="Genomic_DNA"/>
</dbReference>
<dbReference type="NCBIfam" id="TIGR01980">
    <property type="entry name" value="sufB"/>
    <property type="match status" value="1"/>
</dbReference>
<name>A0A288QX30_9LACO</name>
<evidence type="ECO:0000259" key="3">
    <source>
        <dbReference type="Pfam" id="PF19295"/>
    </source>
</evidence>
<evidence type="ECO:0000313" key="5">
    <source>
        <dbReference type="Proteomes" id="UP000254912"/>
    </source>
</evidence>
<dbReference type="InterPro" id="IPR045595">
    <property type="entry name" value="SufBD_N"/>
</dbReference>
<gene>
    <name evidence="4" type="ORF">DFP99_0701</name>
</gene>
<dbReference type="Pfam" id="PF19295">
    <property type="entry name" value="SufBD_N"/>
    <property type="match status" value="1"/>
</dbReference>
<comment type="similarity">
    <text evidence="1">Belongs to the iron-sulfur cluster assembly SufBD family.</text>
</comment>
<protein>
    <submittedName>
        <fullName evidence="4">Iron-regulated ABC transporter membrane component SufB</fullName>
    </submittedName>
</protein>
<dbReference type="GO" id="GO:0016226">
    <property type="term" value="P:iron-sulfur cluster assembly"/>
    <property type="evidence" value="ECO:0007669"/>
    <property type="project" value="InterPro"/>
</dbReference>
<dbReference type="PANTHER" id="PTHR30508">
    <property type="entry name" value="FES CLUSTER ASSEMBLY PROTEIN SUF"/>
    <property type="match status" value="1"/>
</dbReference>
<keyword evidence="5" id="KW-1185">Reference proteome</keyword>
<proteinExistence type="inferred from homology"/>
<feature type="domain" description="SUF system FeS cluster assembly SufBD N-terminal" evidence="3">
    <location>
        <begin position="150"/>
        <end position="212"/>
    </location>
</feature>
<dbReference type="RefSeq" id="WP_070230310.1">
    <property type="nucleotide sequence ID" value="NZ_BJYO01000002.1"/>
</dbReference>
<dbReference type="InterPro" id="IPR055346">
    <property type="entry name" value="Fe-S_cluster_assembly_SufBD"/>
</dbReference>
<dbReference type="KEGG" id="wso:WSWS_01072"/>
<dbReference type="InterPro" id="IPR037284">
    <property type="entry name" value="SUF_FeS_clus_asmbl_SufBD_sf"/>
</dbReference>
<sequence>MAEIERAKALADTQAILETEVSHDALNYADDVDPVISTGQGLNESIVRQISAAKNEPAWMLALRLEAYNIYRQATLPTYGPDLSKIDFDKIYYYNKPTAERYRDWADVPTTLKTTFERLGVPEAERRWLAGSSAQFESEVVYHRLKKEFEQLGIIFTDMDTAVQEYPELVRAYFGSLVGPNDNFFTALNGAVWSGGTFIYVPKGVEVKVPIQSYFRINRANEGQFERTLIIVEEGAHVEYVEGCSAPMYSGEAMHAAVVEVIVKAHAYARYTTIQNWSKNVYSLETKRAYAYENATMEWIDGNFGSKVTMKYPSVYLQGRGARGTMLSIAVAGAGIQLDSGARMIHNAPQTTSSIISKSIAHNGGRTDYRGDVRFGKDAAGSFAHIECDTILMDDLSAADTLPYNRIENGLVTLEHEAKVSKLSESQLQYCMSRGISERDTTAMIIMGFAEPFIKELPMEYAVELNRLMSFEMTGSVG</sequence>
<comment type="caution">
    <text evidence="4">The sequence shown here is derived from an EMBL/GenBank/DDBJ whole genome shotgun (WGS) entry which is preliminary data.</text>
</comment>
<dbReference type="InterPro" id="IPR010231">
    <property type="entry name" value="SUF_FeS_clus_asmbl_SufB"/>
</dbReference>
<dbReference type="SUPFAM" id="SSF101960">
    <property type="entry name" value="Stabilizer of iron transporter SufD"/>
    <property type="match status" value="1"/>
</dbReference>
<evidence type="ECO:0000313" key="4">
    <source>
        <dbReference type="EMBL" id="RDL12266.1"/>
    </source>
</evidence>
<reference evidence="4 5" key="1">
    <citation type="submission" date="2018-07" db="EMBL/GenBank/DDBJ databases">
        <title>Genomic Encyclopedia of Type Strains, Phase III (KMG-III): the genomes of soil and plant-associated and newly described type strains.</title>
        <authorList>
            <person name="Whitman W."/>
        </authorList>
    </citation>
    <scope>NUCLEOTIDE SEQUENCE [LARGE SCALE GENOMIC DNA]</scope>
    <source>
        <strain evidence="4 5">CECT 7031</strain>
    </source>
</reference>
<organism evidence="4 5">
    <name type="scientific">Weissella soli</name>
    <dbReference type="NCBI Taxonomy" id="155866"/>
    <lineage>
        <taxon>Bacteria</taxon>
        <taxon>Bacillati</taxon>
        <taxon>Bacillota</taxon>
        <taxon>Bacilli</taxon>
        <taxon>Lactobacillales</taxon>
        <taxon>Lactobacillaceae</taxon>
        <taxon>Weissella</taxon>
    </lineage>
</organism>
<dbReference type="PANTHER" id="PTHR30508:SF1">
    <property type="entry name" value="UPF0051 PROTEIN ABCI8, CHLOROPLASTIC-RELATED"/>
    <property type="match status" value="1"/>
</dbReference>
<dbReference type="GeneID" id="94546262"/>
<dbReference type="AlphaFoldDB" id="A0A288QX30"/>
<dbReference type="Proteomes" id="UP000254912">
    <property type="component" value="Unassembled WGS sequence"/>
</dbReference>
<feature type="domain" description="SUF system FeS cluster assembly SufBD core" evidence="2">
    <location>
        <begin position="215"/>
        <end position="449"/>
    </location>
</feature>
<dbReference type="InterPro" id="IPR000825">
    <property type="entry name" value="SUF_FeS_clus_asmbl_SufBD_core"/>
</dbReference>
<dbReference type="Pfam" id="PF01458">
    <property type="entry name" value="SUFBD_core"/>
    <property type="match status" value="1"/>
</dbReference>